<accession>A0A1C3UB88</accession>
<proteinExistence type="predicted"/>
<organism evidence="1 2">
    <name type="scientific">Bradyrhizobium yuanmingense</name>
    <dbReference type="NCBI Taxonomy" id="108015"/>
    <lineage>
        <taxon>Bacteria</taxon>
        <taxon>Pseudomonadati</taxon>
        <taxon>Pseudomonadota</taxon>
        <taxon>Alphaproteobacteria</taxon>
        <taxon>Hyphomicrobiales</taxon>
        <taxon>Nitrobacteraceae</taxon>
        <taxon>Bradyrhizobium</taxon>
    </lineage>
</organism>
<dbReference type="EMBL" id="FMAE01000001">
    <property type="protein sequence ID" value="SCB12709.1"/>
    <property type="molecule type" value="Genomic_DNA"/>
</dbReference>
<sequence length="216" mass="24334">MSLILRRRVSAVSKDEACAPTEMIRPLMESLYLAPDPHLVFKWASRHLGEAGRLTDANSRRPDMSALHPRDLPSLAERLRKAHAMTRPLMLDIIGRACRHMPSLGDKRTARAMRLVDAEAWADAALALLELELPMWQVRRIAYDDGEWHCALSRERELPDWLDAAVEARHADLALALLSAFLEVQTLAIEASRPSVPSVRPMPDPLYEPIACHNSR</sequence>
<gene>
    <name evidence="1" type="ORF">GA0061099_1001872</name>
</gene>
<name>A0A1C3UB88_9BRAD</name>
<protein>
    <submittedName>
        <fullName evidence="1">Uncharacterized protein</fullName>
    </submittedName>
</protein>
<dbReference type="Proteomes" id="UP000183174">
    <property type="component" value="Unassembled WGS sequence"/>
</dbReference>
<reference evidence="1 2" key="1">
    <citation type="submission" date="2016-08" db="EMBL/GenBank/DDBJ databases">
        <authorList>
            <person name="Seilhamer J.J."/>
        </authorList>
    </citation>
    <scope>NUCLEOTIDE SEQUENCE [LARGE SCALE GENOMIC DNA]</scope>
    <source>
        <strain evidence="1 2">CCBAU 10071</strain>
    </source>
</reference>
<evidence type="ECO:0000313" key="1">
    <source>
        <dbReference type="EMBL" id="SCB12709.1"/>
    </source>
</evidence>
<evidence type="ECO:0000313" key="2">
    <source>
        <dbReference type="Proteomes" id="UP000183174"/>
    </source>
</evidence>
<dbReference type="AlphaFoldDB" id="A0A1C3UB88"/>